<evidence type="ECO:0000256" key="16">
    <source>
        <dbReference type="SAM" id="MobiDB-lite"/>
    </source>
</evidence>
<dbReference type="InterPro" id="IPR014720">
    <property type="entry name" value="dsRBD_dom"/>
</dbReference>
<dbReference type="FunFam" id="1.10.1520.10:FF:000001">
    <property type="entry name" value="Ribonuclease 3"/>
    <property type="match status" value="1"/>
</dbReference>
<dbReference type="Gene3D" id="1.10.1520.10">
    <property type="entry name" value="Ribonuclease III domain"/>
    <property type="match status" value="1"/>
</dbReference>
<evidence type="ECO:0000256" key="8">
    <source>
        <dbReference type="ARBA" id="ARBA00022664"/>
    </source>
</evidence>
<evidence type="ECO:0000256" key="7">
    <source>
        <dbReference type="ARBA" id="ARBA00022552"/>
    </source>
</evidence>
<keyword evidence="13 19" id="KW-0378">Hydrolase</keyword>
<dbReference type="Pfam" id="PF14622">
    <property type="entry name" value="Ribonucleas_3_3"/>
    <property type="match status" value="1"/>
</dbReference>
<dbReference type="AlphaFoldDB" id="A0A645FLN7"/>
<evidence type="ECO:0000256" key="5">
    <source>
        <dbReference type="ARBA" id="ARBA00012177"/>
    </source>
</evidence>
<evidence type="ECO:0000256" key="12">
    <source>
        <dbReference type="ARBA" id="ARBA00022759"/>
    </source>
</evidence>
<dbReference type="InterPro" id="IPR036389">
    <property type="entry name" value="RNase_III_sf"/>
</dbReference>
<accession>A0A645FLN7</accession>
<dbReference type="EMBL" id="VSSQ01061528">
    <property type="protein sequence ID" value="MPN14850.1"/>
    <property type="molecule type" value="Genomic_DNA"/>
</dbReference>
<dbReference type="FunFam" id="3.30.160.20:FF:000003">
    <property type="entry name" value="Ribonuclease 3"/>
    <property type="match status" value="1"/>
</dbReference>
<dbReference type="PANTHER" id="PTHR11207">
    <property type="entry name" value="RIBONUCLEASE III"/>
    <property type="match status" value="1"/>
</dbReference>
<dbReference type="InterPro" id="IPR011907">
    <property type="entry name" value="RNase_III"/>
</dbReference>
<dbReference type="GO" id="GO:0004525">
    <property type="term" value="F:ribonuclease III activity"/>
    <property type="evidence" value="ECO:0007669"/>
    <property type="project" value="UniProtKB-EC"/>
</dbReference>
<dbReference type="GO" id="GO:0003725">
    <property type="term" value="F:double-stranded RNA binding"/>
    <property type="evidence" value="ECO:0007669"/>
    <property type="project" value="TreeGrafter"/>
</dbReference>
<dbReference type="SUPFAM" id="SSF54768">
    <property type="entry name" value="dsRNA-binding domain-like"/>
    <property type="match status" value="1"/>
</dbReference>
<dbReference type="HAMAP" id="MF_00104">
    <property type="entry name" value="RNase_III"/>
    <property type="match status" value="1"/>
</dbReference>
<evidence type="ECO:0000256" key="10">
    <source>
        <dbReference type="ARBA" id="ARBA00022722"/>
    </source>
</evidence>
<evidence type="ECO:0000259" key="18">
    <source>
        <dbReference type="PROSITE" id="PS50142"/>
    </source>
</evidence>
<dbReference type="GO" id="GO:0006397">
    <property type="term" value="P:mRNA processing"/>
    <property type="evidence" value="ECO:0007669"/>
    <property type="project" value="UniProtKB-KW"/>
</dbReference>
<sequence>MNDKYFDSINESPAELNKRLALHIGDELLLSRALTHRSYLNEHSDAIEDNERLEFLGDAVLDFIVGAWLYDRYPEMPEGDLTRMRSALVHTEQLAEFAGQIHLGHAMRLGKGESQAGGKSRPALLCDTFEAVVGAIYIDKGIEGVLKFITPFLENTADDIIANHKDEDPKSNLQEWAQGQGYPTPQYQTASSSGPDHSKMFEVDVYINNKVIARGSGHSKQAATKNAAQKALHILGLDKE</sequence>
<proteinExistence type="inferred from homology"/>
<feature type="compositionally biased region" description="Polar residues" evidence="16">
    <location>
        <begin position="175"/>
        <end position="195"/>
    </location>
</feature>
<dbReference type="SMART" id="SM00358">
    <property type="entry name" value="DSRM"/>
    <property type="match status" value="1"/>
</dbReference>
<keyword evidence="6" id="KW-0963">Cytoplasm</keyword>
<keyword evidence="9" id="KW-0819">tRNA processing</keyword>
<dbReference type="GO" id="GO:0042802">
    <property type="term" value="F:identical protein binding"/>
    <property type="evidence" value="ECO:0007669"/>
    <property type="project" value="UniProtKB-ARBA"/>
</dbReference>
<dbReference type="EC" id="3.1.26.3" evidence="5"/>
<evidence type="ECO:0000256" key="4">
    <source>
        <dbReference type="ARBA" id="ARBA00011738"/>
    </source>
</evidence>
<comment type="subunit">
    <text evidence="4">Homodimer.</text>
</comment>
<evidence type="ECO:0000256" key="11">
    <source>
        <dbReference type="ARBA" id="ARBA00022723"/>
    </source>
</evidence>
<dbReference type="GO" id="GO:0008033">
    <property type="term" value="P:tRNA processing"/>
    <property type="evidence" value="ECO:0007669"/>
    <property type="project" value="UniProtKB-KW"/>
</dbReference>
<keyword evidence="7" id="KW-0698">rRNA processing</keyword>
<dbReference type="PROSITE" id="PS50137">
    <property type="entry name" value="DS_RBD"/>
    <property type="match status" value="1"/>
</dbReference>
<dbReference type="GO" id="GO:0010468">
    <property type="term" value="P:regulation of gene expression"/>
    <property type="evidence" value="ECO:0007669"/>
    <property type="project" value="TreeGrafter"/>
</dbReference>
<dbReference type="GO" id="GO:0046872">
    <property type="term" value="F:metal ion binding"/>
    <property type="evidence" value="ECO:0007669"/>
    <property type="project" value="UniProtKB-KW"/>
</dbReference>
<feature type="region of interest" description="Disordered" evidence="16">
    <location>
        <begin position="175"/>
        <end position="196"/>
    </location>
</feature>
<evidence type="ECO:0000256" key="15">
    <source>
        <dbReference type="ARBA" id="ARBA00022884"/>
    </source>
</evidence>
<organism evidence="19">
    <name type="scientific">bioreactor metagenome</name>
    <dbReference type="NCBI Taxonomy" id="1076179"/>
    <lineage>
        <taxon>unclassified sequences</taxon>
        <taxon>metagenomes</taxon>
        <taxon>ecological metagenomes</taxon>
    </lineage>
</organism>
<comment type="similarity">
    <text evidence="3">Belongs to the ribonuclease III family.</text>
</comment>
<dbReference type="SUPFAM" id="SSF69065">
    <property type="entry name" value="RNase III domain-like"/>
    <property type="match status" value="1"/>
</dbReference>
<evidence type="ECO:0000256" key="3">
    <source>
        <dbReference type="ARBA" id="ARBA00010183"/>
    </source>
</evidence>
<comment type="catalytic activity">
    <reaction evidence="1">
        <text>Endonucleolytic cleavage to 5'-phosphomonoester.</text>
        <dbReference type="EC" id="3.1.26.3"/>
    </reaction>
</comment>
<comment type="caution">
    <text evidence="19">The sequence shown here is derived from an EMBL/GenBank/DDBJ whole genome shotgun (WGS) entry which is preliminary data.</text>
</comment>
<dbReference type="PROSITE" id="PS00517">
    <property type="entry name" value="RNASE_3_1"/>
    <property type="match status" value="1"/>
</dbReference>
<keyword evidence="12" id="KW-0255">Endonuclease</keyword>
<name>A0A645FLN7_9ZZZZ</name>
<keyword evidence="8" id="KW-0507">mRNA processing</keyword>
<dbReference type="SMART" id="SM00535">
    <property type="entry name" value="RIBOc"/>
    <property type="match status" value="1"/>
</dbReference>
<keyword evidence="15" id="KW-0694">RNA-binding</keyword>
<evidence type="ECO:0000256" key="9">
    <source>
        <dbReference type="ARBA" id="ARBA00022694"/>
    </source>
</evidence>
<evidence type="ECO:0000313" key="19">
    <source>
        <dbReference type="EMBL" id="MPN14850.1"/>
    </source>
</evidence>
<keyword evidence="14" id="KW-0460">Magnesium</keyword>
<keyword evidence="10" id="KW-0540">Nuclease</keyword>
<dbReference type="CDD" id="cd00593">
    <property type="entry name" value="RIBOc"/>
    <property type="match status" value="1"/>
</dbReference>
<keyword evidence="11" id="KW-0479">Metal-binding</keyword>
<dbReference type="NCBIfam" id="TIGR02191">
    <property type="entry name" value="RNaseIII"/>
    <property type="match status" value="1"/>
</dbReference>
<feature type="domain" description="RNase III" evidence="18">
    <location>
        <begin position="13"/>
        <end position="141"/>
    </location>
</feature>
<dbReference type="InterPro" id="IPR000999">
    <property type="entry name" value="RNase_III_dom"/>
</dbReference>
<evidence type="ECO:0000256" key="1">
    <source>
        <dbReference type="ARBA" id="ARBA00000109"/>
    </source>
</evidence>
<evidence type="ECO:0000256" key="2">
    <source>
        <dbReference type="ARBA" id="ARBA00004496"/>
    </source>
</evidence>
<comment type="subcellular location">
    <subcellularLocation>
        <location evidence="2">Cytoplasm</location>
    </subcellularLocation>
</comment>
<dbReference type="CDD" id="cd10845">
    <property type="entry name" value="DSRM_RNAse_III_family"/>
    <property type="match status" value="1"/>
</dbReference>
<gene>
    <name evidence="19" type="primary">rnc_47</name>
    <name evidence="19" type="ORF">SDC9_162179</name>
</gene>
<dbReference type="PROSITE" id="PS50142">
    <property type="entry name" value="RNASE_3_2"/>
    <property type="match status" value="1"/>
</dbReference>
<protein>
    <recommendedName>
        <fullName evidence="5">ribonuclease III</fullName>
        <ecNumber evidence="5">3.1.26.3</ecNumber>
    </recommendedName>
</protein>
<dbReference type="PANTHER" id="PTHR11207:SF0">
    <property type="entry name" value="RIBONUCLEASE 3"/>
    <property type="match status" value="1"/>
</dbReference>
<reference evidence="19" key="1">
    <citation type="submission" date="2019-08" db="EMBL/GenBank/DDBJ databases">
        <authorList>
            <person name="Kucharzyk K."/>
            <person name="Murdoch R.W."/>
            <person name="Higgins S."/>
            <person name="Loffler F."/>
        </authorList>
    </citation>
    <scope>NUCLEOTIDE SEQUENCE</scope>
</reference>
<evidence type="ECO:0000256" key="6">
    <source>
        <dbReference type="ARBA" id="ARBA00022490"/>
    </source>
</evidence>
<evidence type="ECO:0000259" key="17">
    <source>
        <dbReference type="PROSITE" id="PS50137"/>
    </source>
</evidence>
<dbReference type="Gene3D" id="3.30.160.20">
    <property type="match status" value="1"/>
</dbReference>
<dbReference type="GO" id="GO:0006364">
    <property type="term" value="P:rRNA processing"/>
    <property type="evidence" value="ECO:0007669"/>
    <property type="project" value="UniProtKB-KW"/>
</dbReference>
<dbReference type="GO" id="GO:0005737">
    <property type="term" value="C:cytoplasm"/>
    <property type="evidence" value="ECO:0007669"/>
    <property type="project" value="UniProtKB-SubCell"/>
</dbReference>
<evidence type="ECO:0000256" key="13">
    <source>
        <dbReference type="ARBA" id="ARBA00022801"/>
    </source>
</evidence>
<evidence type="ECO:0000256" key="14">
    <source>
        <dbReference type="ARBA" id="ARBA00022842"/>
    </source>
</evidence>
<dbReference type="Pfam" id="PF00035">
    <property type="entry name" value="dsrm"/>
    <property type="match status" value="1"/>
</dbReference>
<feature type="domain" description="DRBM" evidence="17">
    <location>
        <begin position="168"/>
        <end position="237"/>
    </location>
</feature>